<dbReference type="PROSITE" id="PS51462">
    <property type="entry name" value="NUDIX"/>
    <property type="match status" value="1"/>
</dbReference>
<dbReference type="Proteomes" id="UP000237144">
    <property type="component" value="Unassembled WGS sequence"/>
</dbReference>
<dbReference type="EMBL" id="PJQD01000088">
    <property type="protein sequence ID" value="POY71054.1"/>
    <property type="molecule type" value="Genomic_DNA"/>
</dbReference>
<gene>
    <name evidence="3" type="ORF">BMF94_5980</name>
</gene>
<dbReference type="InterPro" id="IPR045121">
    <property type="entry name" value="CoAse"/>
</dbReference>
<dbReference type="InterPro" id="IPR015797">
    <property type="entry name" value="NUDIX_hydrolase-like_dom_sf"/>
</dbReference>
<dbReference type="CDD" id="cd03426">
    <property type="entry name" value="NUDIX_CoAse_Nudt7"/>
    <property type="match status" value="1"/>
</dbReference>
<feature type="region of interest" description="Disordered" evidence="1">
    <location>
        <begin position="1"/>
        <end position="37"/>
    </location>
</feature>
<dbReference type="PANTHER" id="PTHR12992:SF45">
    <property type="entry name" value="NUDIX HYDROLASE DOMAIN-CONTAINING PROTEIN"/>
    <property type="match status" value="1"/>
</dbReference>
<dbReference type="STRING" id="741276.A0A2S5B2P9"/>
<organism evidence="3 4">
    <name type="scientific">Rhodotorula taiwanensis</name>
    <dbReference type="NCBI Taxonomy" id="741276"/>
    <lineage>
        <taxon>Eukaryota</taxon>
        <taxon>Fungi</taxon>
        <taxon>Dikarya</taxon>
        <taxon>Basidiomycota</taxon>
        <taxon>Pucciniomycotina</taxon>
        <taxon>Microbotryomycetes</taxon>
        <taxon>Sporidiobolales</taxon>
        <taxon>Sporidiobolaceae</taxon>
        <taxon>Rhodotorula</taxon>
    </lineage>
</organism>
<dbReference type="Gene3D" id="3.90.79.10">
    <property type="entry name" value="Nucleoside Triphosphate Pyrophosphohydrolase"/>
    <property type="match status" value="2"/>
</dbReference>
<dbReference type="OrthoDB" id="10260614at2759"/>
<keyword evidence="4" id="KW-1185">Reference proteome</keyword>
<dbReference type="InterPro" id="IPR000086">
    <property type="entry name" value="NUDIX_hydrolase_dom"/>
</dbReference>
<dbReference type="AlphaFoldDB" id="A0A2S5B2P9"/>
<sequence length="349" mass="39161">MPTPRSRRAPAPFAARPHSRSPAPLQTSTDELGTYSEGELLDDPAAFEDALSAIEPLSDKCLKAISNLARYKPPPDPYPFPEGRSAVLVVLFGSRSGENLNVLLSTRSQTLRTYPGQVALPGGKMDDTDINLEATARREGESAFSRNSNRIILTSVFPAAFEEIGLPIDTTRIRYLTTLPPFLARSMMLVTPVVCLNLDYSLRPELNHAEVADLFSFPLEGFLTSDERAPLFHRPPPARVERGEVPYLTTEDYPWFDGKKHRYHAFEAEPQPITGLTAEILIHVAMVAYNRPPDFKLRAPDQMSMHELILRAMRDPRWHDFRDSWRQKKSAPTDQTEVGRVAVEVKGKL</sequence>
<dbReference type="Pfam" id="PF00293">
    <property type="entry name" value="NUDIX"/>
    <property type="match status" value="1"/>
</dbReference>
<feature type="compositionally biased region" description="Low complexity" evidence="1">
    <location>
        <begin position="9"/>
        <end position="24"/>
    </location>
</feature>
<protein>
    <submittedName>
        <fullName evidence="3">NUDIX hydrolase</fullName>
    </submittedName>
</protein>
<dbReference type="SUPFAM" id="SSF55811">
    <property type="entry name" value="Nudix"/>
    <property type="match status" value="1"/>
</dbReference>
<name>A0A2S5B2P9_9BASI</name>
<accession>A0A2S5B2P9</accession>
<dbReference type="PANTHER" id="PTHR12992">
    <property type="entry name" value="NUDIX HYDROLASE"/>
    <property type="match status" value="1"/>
</dbReference>
<comment type="caution">
    <text evidence="3">The sequence shown here is derived from an EMBL/GenBank/DDBJ whole genome shotgun (WGS) entry which is preliminary data.</text>
</comment>
<reference evidence="3 4" key="1">
    <citation type="journal article" date="2018" name="Front. Microbiol.">
        <title>Prospects for Fungal Bioremediation of Acidic Radioactive Waste Sites: Characterization and Genome Sequence of Rhodotorula taiwanensis MD1149.</title>
        <authorList>
            <person name="Tkavc R."/>
            <person name="Matrosova V.Y."/>
            <person name="Grichenko O.E."/>
            <person name="Gostincar C."/>
            <person name="Volpe R.P."/>
            <person name="Klimenkova P."/>
            <person name="Gaidamakova E.K."/>
            <person name="Zhou C.E."/>
            <person name="Stewart B.J."/>
            <person name="Lyman M.G."/>
            <person name="Malfatti S.A."/>
            <person name="Rubinfeld B."/>
            <person name="Courtot M."/>
            <person name="Singh J."/>
            <person name="Dalgard C.L."/>
            <person name="Hamilton T."/>
            <person name="Frey K.G."/>
            <person name="Gunde-Cimerman N."/>
            <person name="Dugan L."/>
            <person name="Daly M.J."/>
        </authorList>
    </citation>
    <scope>NUCLEOTIDE SEQUENCE [LARGE SCALE GENOMIC DNA]</scope>
    <source>
        <strain evidence="3 4">MD1149</strain>
    </source>
</reference>
<dbReference type="GO" id="GO:0015938">
    <property type="term" value="P:coenzyme A catabolic process"/>
    <property type="evidence" value="ECO:0007669"/>
    <property type="project" value="TreeGrafter"/>
</dbReference>
<feature type="domain" description="Nudix hydrolase" evidence="2">
    <location>
        <begin position="82"/>
        <end position="240"/>
    </location>
</feature>
<proteinExistence type="predicted"/>
<evidence type="ECO:0000313" key="4">
    <source>
        <dbReference type="Proteomes" id="UP000237144"/>
    </source>
</evidence>
<evidence type="ECO:0000256" key="1">
    <source>
        <dbReference type="SAM" id="MobiDB-lite"/>
    </source>
</evidence>
<keyword evidence="3" id="KW-0378">Hydrolase</keyword>
<dbReference type="GO" id="GO:0010945">
    <property type="term" value="F:coenzyme A diphosphatase activity"/>
    <property type="evidence" value="ECO:0007669"/>
    <property type="project" value="InterPro"/>
</dbReference>
<evidence type="ECO:0000259" key="2">
    <source>
        <dbReference type="PROSITE" id="PS51462"/>
    </source>
</evidence>
<evidence type="ECO:0000313" key="3">
    <source>
        <dbReference type="EMBL" id="POY71054.1"/>
    </source>
</evidence>